<evidence type="ECO:0000259" key="2">
    <source>
        <dbReference type="PROSITE" id="PS50828"/>
    </source>
</evidence>
<dbReference type="Pfam" id="PF26286">
    <property type="entry name" value="UBA_10"/>
    <property type="match status" value="1"/>
</dbReference>
<evidence type="ECO:0000259" key="3">
    <source>
        <dbReference type="PROSITE" id="PS51140"/>
    </source>
</evidence>
<dbReference type="InterPro" id="IPR036063">
    <property type="entry name" value="Smr_dom_sf"/>
</dbReference>
<dbReference type="Gene3D" id="3.30.1370.110">
    <property type="match status" value="1"/>
</dbReference>
<dbReference type="PANTHER" id="PTHR46535">
    <property type="entry name" value="NEDD4-BINDING PROTEIN 2"/>
    <property type="match status" value="1"/>
</dbReference>
<dbReference type="Proteomes" id="UP000076580">
    <property type="component" value="Chromosome 01"/>
</dbReference>
<evidence type="ECO:0000313" key="4">
    <source>
        <dbReference type="EMBL" id="KYK60637.1"/>
    </source>
</evidence>
<dbReference type="InterPro" id="IPR002625">
    <property type="entry name" value="Smr_dom"/>
</dbReference>
<evidence type="ECO:0000313" key="5">
    <source>
        <dbReference type="Proteomes" id="UP000076580"/>
    </source>
</evidence>
<reference evidence="4 5" key="1">
    <citation type="journal article" date="2016" name="Sci. Rep.">
        <title>Insights into Adaptations to a Near-Obligate Nematode Endoparasitic Lifestyle from the Finished Genome of Drechmeria coniospora.</title>
        <authorList>
            <person name="Zhang L."/>
            <person name="Zhou Z."/>
            <person name="Guo Q."/>
            <person name="Fokkens L."/>
            <person name="Miskei M."/>
            <person name="Pocsi I."/>
            <person name="Zhang W."/>
            <person name="Chen M."/>
            <person name="Wang L."/>
            <person name="Sun Y."/>
            <person name="Donzelli B.G."/>
            <person name="Gibson D.M."/>
            <person name="Nelson D.R."/>
            <person name="Luo J.G."/>
            <person name="Rep M."/>
            <person name="Liu H."/>
            <person name="Yang S."/>
            <person name="Wang J."/>
            <person name="Krasnoff S.B."/>
            <person name="Xu Y."/>
            <person name="Molnar I."/>
            <person name="Lin M."/>
        </authorList>
    </citation>
    <scope>NUCLEOTIDE SEQUENCE [LARGE SCALE GENOMIC DNA]</scope>
    <source>
        <strain evidence="4 5">ARSEF 6962</strain>
    </source>
</reference>
<feature type="domain" description="Smr" evidence="2">
    <location>
        <begin position="439"/>
        <end position="526"/>
    </location>
</feature>
<protein>
    <submittedName>
        <fullName evidence="4">Smr domain protein</fullName>
    </submittedName>
</protein>
<feature type="region of interest" description="Disordered" evidence="1">
    <location>
        <begin position="88"/>
        <end position="119"/>
    </location>
</feature>
<name>A0A151GU61_DRECN</name>
<dbReference type="InterPro" id="IPR052772">
    <property type="entry name" value="Endo/PolyKinase_Domain-Protein"/>
</dbReference>
<feature type="compositionally biased region" description="Polar residues" evidence="1">
    <location>
        <begin position="88"/>
        <end position="97"/>
    </location>
</feature>
<sequence length="532" mass="58341">MAGESDGHVQKLVASFHTLLDEALIVAIASDYNLEDSSAYDAAHLTLQGLAQTVRSDEATGFNPSGIPVLVDGEVDKIIYEPASTSGSCLTSLSHCTDPSSTDTSSAPESSAGLPRVTTFDDDSDESKVLLLQSMFSDLKPYTITYSVRKANGNFQAALDDLLNVQYLRSTGQELKGVDGFFTPDDSAPSRTKRRKRAKNRLTPSSDLSRDCSPSPRIDSNDQDEIEYIAERFGIRSGEVCEAYYKTGQSKGATVVELLDQYISHGIEAQDEAGRQQARELTRKYRHVPDAYMSTIVHVTGSVSQFADDLAALLNKHFSDLPKRQKLDLTHRLSPLPPEDIEDGWILKSGRDATKQLTHKPASMNFEEAAQIANRHHQARMDSIASAAQLRRRGASSPLYRQAAGFYTDRAREQARQAQKSTSVAADLLVETQSTAGSIDLHGVLVHDGVRIALQRTQDWWHDLGDSRPRKAKEHGFTVITGLGRHSAGGVSQLRQAVAAALLQDGWKFHVESADILDMATRLERNESRGDS</sequence>
<dbReference type="GO" id="GO:0004519">
    <property type="term" value="F:endonuclease activity"/>
    <property type="evidence" value="ECO:0007669"/>
    <property type="project" value="TreeGrafter"/>
</dbReference>
<dbReference type="PROSITE" id="PS51140">
    <property type="entry name" value="CUE"/>
    <property type="match status" value="1"/>
</dbReference>
<dbReference type="AlphaFoldDB" id="A0A151GU61"/>
<feature type="region of interest" description="Disordered" evidence="1">
    <location>
        <begin position="178"/>
        <end position="221"/>
    </location>
</feature>
<organism evidence="4 5">
    <name type="scientific">Drechmeria coniospora</name>
    <name type="common">Nematophagous fungus</name>
    <name type="synonym">Meria coniospora</name>
    <dbReference type="NCBI Taxonomy" id="98403"/>
    <lineage>
        <taxon>Eukaryota</taxon>
        <taxon>Fungi</taxon>
        <taxon>Dikarya</taxon>
        <taxon>Ascomycota</taxon>
        <taxon>Pezizomycotina</taxon>
        <taxon>Sordariomycetes</taxon>
        <taxon>Hypocreomycetidae</taxon>
        <taxon>Hypocreales</taxon>
        <taxon>Ophiocordycipitaceae</taxon>
        <taxon>Drechmeria</taxon>
    </lineage>
</organism>
<dbReference type="GO" id="GO:0005634">
    <property type="term" value="C:nucleus"/>
    <property type="evidence" value="ECO:0007669"/>
    <property type="project" value="TreeGrafter"/>
</dbReference>
<evidence type="ECO:0000256" key="1">
    <source>
        <dbReference type="SAM" id="MobiDB-lite"/>
    </source>
</evidence>
<proteinExistence type="predicted"/>
<dbReference type="SUPFAM" id="SSF160443">
    <property type="entry name" value="SMR domain-like"/>
    <property type="match status" value="1"/>
</dbReference>
<dbReference type="RefSeq" id="XP_040659989.1">
    <property type="nucleotide sequence ID" value="XM_040799106.1"/>
</dbReference>
<feature type="domain" description="CUE" evidence="3">
    <location>
        <begin position="124"/>
        <end position="167"/>
    </location>
</feature>
<dbReference type="STRING" id="98403.A0A151GU61"/>
<dbReference type="GeneID" id="63714418"/>
<feature type="compositionally biased region" description="Low complexity" evidence="1">
    <location>
        <begin position="98"/>
        <end position="112"/>
    </location>
</feature>
<dbReference type="GO" id="GO:0043130">
    <property type="term" value="F:ubiquitin binding"/>
    <property type="evidence" value="ECO:0007669"/>
    <property type="project" value="InterPro"/>
</dbReference>
<keyword evidence="5" id="KW-1185">Reference proteome</keyword>
<dbReference type="EMBL" id="LAYC01000001">
    <property type="protein sequence ID" value="KYK60637.1"/>
    <property type="molecule type" value="Genomic_DNA"/>
</dbReference>
<dbReference type="CDD" id="cd14279">
    <property type="entry name" value="CUE"/>
    <property type="match status" value="1"/>
</dbReference>
<comment type="caution">
    <text evidence="4">The sequence shown here is derived from an EMBL/GenBank/DDBJ whole genome shotgun (WGS) entry which is preliminary data.</text>
</comment>
<accession>A0A151GU61</accession>
<gene>
    <name evidence="4" type="ORF">DCS_01775</name>
</gene>
<dbReference type="InterPro" id="IPR058864">
    <property type="entry name" value="UBA_10"/>
</dbReference>
<dbReference type="PROSITE" id="PS50828">
    <property type="entry name" value="SMR"/>
    <property type="match status" value="1"/>
</dbReference>
<dbReference type="InParanoid" id="A0A151GU61"/>
<dbReference type="InterPro" id="IPR003892">
    <property type="entry name" value="CUE"/>
</dbReference>
<feature type="compositionally biased region" description="Basic residues" evidence="1">
    <location>
        <begin position="191"/>
        <end position="200"/>
    </location>
</feature>
<dbReference type="PANTHER" id="PTHR46535:SF1">
    <property type="entry name" value="NEDD4-BINDING PROTEIN 2"/>
    <property type="match status" value="1"/>
</dbReference>